<sequence>LYILTHVCLAVSMLCLLFTLMTYFSFPVLRSVAGMNNIFLCTSLLLAQGSLIASSHVTSPSRFCTALGMCTHFLWLCMFAWSFTCCYHMFRIFTAKTRNVLNTSRSGRLHMLMKITLCSLAPALLIAIVIATVYFTSGGERIGYGLQSCYLDSGFLVAVTVVLPIGLVLVCNGSFFFVTIFQISSVRKIQKHGSFKKNDRKNMFIYIKLSTMTCTFWTLGIVAEAINNDPLRVIYIVLNGLQGVFIFMSYVCNKRVLHLYL</sequence>
<dbReference type="PROSITE" id="PS50261">
    <property type="entry name" value="G_PROTEIN_RECEP_F2_4"/>
    <property type="match status" value="1"/>
</dbReference>
<feature type="domain" description="G-protein coupled receptors family 2 profile 2" evidence="6">
    <location>
        <begin position="1"/>
        <end position="254"/>
    </location>
</feature>
<dbReference type="Pfam" id="PF00002">
    <property type="entry name" value="7tm_2"/>
    <property type="match status" value="1"/>
</dbReference>
<evidence type="ECO:0000313" key="7">
    <source>
        <dbReference type="EMBL" id="CAL1541994.1"/>
    </source>
</evidence>
<dbReference type="InterPro" id="IPR022343">
    <property type="entry name" value="GCR1-cAMP_receptor"/>
</dbReference>
<feature type="transmembrane region" description="Helical" evidence="5">
    <location>
        <begin position="72"/>
        <end position="90"/>
    </location>
</feature>
<evidence type="ECO:0000256" key="5">
    <source>
        <dbReference type="SAM" id="Phobius"/>
    </source>
</evidence>
<evidence type="ECO:0000256" key="4">
    <source>
        <dbReference type="ARBA" id="ARBA00023136"/>
    </source>
</evidence>
<protein>
    <recommendedName>
        <fullName evidence="6">G-protein coupled receptors family 2 profile 2 domain-containing protein</fullName>
    </recommendedName>
</protein>
<comment type="subcellular location">
    <subcellularLocation>
        <location evidence="1">Membrane</location>
        <topology evidence="1">Multi-pass membrane protein</topology>
    </subcellularLocation>
</comment>
<dbReference type="PANTHER" id="PTHR45902">
    <property type="entry name" value="LATROPHILIN RECEPTOR-LIKE PROTEIN A"/>
    <property type="match status" value="1"/>
</dbReference>
<evidence type="ECO:0000256" key="1">
    <source>
        <dbReference type="ARBA" id="ARBA00004141"/>
    </source>
</evidence>
<dbReference type="Proteomes" id="UP001497497">
    <property type="component" value="Unassembled WGS sequence"/>
</dbReference>
<accession>A0AAV2I661</accession>
<comment type="caution">
    <text evidence="7">The sequence shown here is derived from an EMBL/GenBank/DDBJ whole genome shotgun (WGS) entry which is preliminary data.</text>
</comment>
<evidence type="ECO:0000313" key="8">
    <source>
        <dbReference type="Proteomes" id="UP001497497"/>
    </source>
</evidence>
<keyword evidence="8" id="KW-1185">Reference proteome</keyword>
<feature type="non-terminal residue" evidence="7">
    <location>
        <position position="1"/>
    </location>
</feature>
<dbReference type="GO" id="GO:0007166">
    <property type="term" value="P:cell surface receptor signaling pathway"/>
    <property type="evidence" value="ECO:0007669"/>
    <property type="project" value="InterPro"/>
</dbReference>
<proteinExistence type="predicted"/>
<evidence type="ECO:0000259" key="6">
    <source>
        <dbReference type="PROSITE" id="PS50261"/>
    </source>
</evidence>
<dbReference type="PRINTS" id="PR02001">
    <property type="entry name" value="GCR1CAMPR"/>
</dbReference>
<reference evidence="7 8" key="1">
    <citation type="submission" date="2024-04" db="EMBL/GenBank/DDBJ databases">
        <authorList>
            <consortium name="Genoscope - CEA"/>
            <person name="William W."/>
        </authorList>
    </citation>
    <scope>NUCLEOTIDE SEQUENCE [LARGE SCALE GENOMIC DNA]</scope>
</reference>
<dbReference type="GO" id="GO:0016020">
    <property type="term" value="C:membrane"/>
    <property type="evidence" value="ECO:0007669"/>
    <property type="project" value="UniProtKB-SubCell"/>
</dbReference>
<gene>
    <name evidence="7" type="ORF">GSLYS_00015600001</name>
</gene>
<organism evidence="7 8">
    <name type="scientific">Lymnaea stagnalis</name>
    <name type="common">Great pond snail</name>
    <name type="synonym">Helix stagnalis</name>
    <dbReference type="NCBI Taxonomy" id="6523"/>
    <lineage>
        <taxon>Eukaryota</taxon>
        <taxon>Metazoa</taxon>
        <taxon>Spiralia</taxon>
        <taxon>Lophotrochozoa</taxon>
        <taxon>Mollusca</taxon>
        <taxon>Gastropoda</taxon>
        <taxon>Heterobranchia</taxon>
        <taxon>Euthyneura</taxon>
        <taxon>Panpulmonata</taxon>
        <taxon>Hygrophila</taxon>
        <taxon>Lymnaeoidea</taxon>
        <taxon>Lymnaeidae</taxon>
        <taxon>Lymnaea</taxon>
    </lineage>
</organism>
<feature type="transmembrane region" description="Helical" evidence="5">
    <location>
        <begin position="6"/>
        <end position="26"/>
    </location>
</feature>
<evidence type="ECO:0000256" key="3">
    <source>
        <dbReference type="ARBA" id="ARBA00022989"/>
    </source>
</evidence>
<dbReference type="PANTHER" id="PTHR45902:SF1">
    <property type="entry name" value="LATROPHILIN RECEPTOR-LIKE PROTEIN A"/>
    <property type="match status" value="1"/>
</dbReference>
<keyword evidence="3 5" id="KW-1133">Transmembrane helix</keyword>
<feature type="non-terminal residue" evidence="7">
    <location>
        <position position="261"/>
    </location>
</feature>
<feature type="transmembrane region" description="Helical" evidence="5">
    <location>
        <begin position="204"/>
        <end position="226"/>
    </location>
</feature>
<name>A0AAV2I661_LYMST</name>
<feature type="transmembrane region" description="Helical" evidence="5">
    <location>
        <begin position="155"/>
        <end position="183"/>
    </location>
</feature>
<dbReference type="AlphaFoldDB" id="A0AAV2I661"/>
<evidence type="ECO:0000256" key="2">
    <source>
        <dbReference type="ARBA" id="ARBA00022692"/>
    </source>
</evidence>
<dbReference type="InterPro" id="IPR053231">
    <property type="entry name" value="GPCR_LN-TM7"/>
</dbReference>
<dbReference type="EMBL" id="CAXITT010000464">
    <property type="protein sequence ID" value="CAL1541994.1"/>
    <property type="molecule type" value="Genomic_DNA"/>
</dbReference>
<dbReference type="Gene3D" id="1.20.1070.10">
    <property type="entry name" value="Rhodopsin 7-helix transmembrane proteins"/>
    <property type="match status" value="1"/>
</dbReference>
<feature type="transmembrane region" description="Helical" evidence="5">
    <location>
        <begin position="111"/>
        <end position="135"/>
    </location>
</feature>
<keyword evidence="4 5" id="KW-0472">Membrane</keyword>
<keyword evidence="2 5" id="KW-0812">Transmembrane</keyword>
<dbReference type="InterPro" id="IPR017981">
    <property type="entry name" value="GPCR_2-like_7TM"/>
</dbReference>
<dbReference type="InterPro" id="IPR000832">
    <property type="entry name" value="GPCR_2_secretin-like"/>
</dbReference>
<feature type="transmembrane region" description="Helical" evidence="5">
    <location>
        <begin position="232"/>
        <end position="252"/>
    </location>
</feature>
<dbReference type="GO" id="GO:0004930">
    <property type="term" value="F:G protein-coupled receptor activity"/>
    <property type="evidence" value="ECO:0007669"/>
    <property type="project" value="InterPro"/>
</dbReference>
<dbReference type="CDD" id="cd15039">
    <property type="entry name" value="7tmB3_Methuselah-like"/>
    <property type="match status" value="1"/>
</dbReference>